<reference evidence="6" key="1">
    <citation type="submission" date="2025-08" db="UniProtKB">
        <authorList>
            <consortium name="RefSeq"/>
        </authorList>
    </citation>
    <scope>IDENTIFICATION</scope>
    <source>
        <strain evidence="6">J_2021</strain>
        <tissue evidence="6">Erythrocytes</tissue>
    </source>
</reference>
<dbReference type="InterPro" id="IPR013083">
    <property type="entry name" value="Znf_RING/FYVE/PHD"/>
</dbReference>
<name>A0A1L8HCX0_XENLA</name>
<dbReference type="PaxDb" id="8355-A0A1L8HCX0"/>
<dbReference type="AlphaFoldDB" id="A0A1L8HCX0"/>
<gene>
    <name evidence="6" type="primary">LOC108707916</name>
</gene>
<dbReference type="Proteomes" id="UP000186698">
    <property type="component" value="Chromosome 2L"/>
</dbReference>
<evidence type="ECO:0000256" key="2">
    <source>
        <dbReference type="ARBA" id="ARBA00022771"/>
    </source>
</evidence>
<accession>A0A1L8HCX0</accession>
<organism evidence="5 6">
    <name type="scientific">Xenopus laevis</name>
    <name type="common">African clawed frog</name>
    <dbReference type="NCBI Taxonomy" id="8355"/>
    <lineage>
        <taxon>Eukaryota</taxon>
        <taxon>Metazoa</taxon>
        <taxon>Chordata</taxon>
        <taxon>Craniata</taxon>
        <taxon>Vertebrata</taxon>
        <taxon>Euteleostomi</taxon>
        <taxon>Amphibia</taxon>
        <taxon>Batrachia</taxon>
        <taxon>Anura</taxon>
        <taxon>Pipoidea</taxon>
        <taxon>Pipidae</taxon>
        <taxon>Xenopodinae</taxon>
        <taxon>Xenopus</taxon>
        <taxon>Xenopus</taxon>
    </lineage>
</organism>
<dbReference type="PROSITE" id="PS50089">
    <property type="entry name" value="ZF_RING_2"/>
    <property type="match status" value="1"/>
</dbReference>
<feature type="region of interest" description="Disordered" evidence="4">
    <location>
        <begin position="84"/>
        <end position="120"/>
    </location>
</feature>
<dbReference type="Pfam" id="PF13639">
    <property type="entry name" value="zf-RING_2"/>
    <property type="match status" value="1"/>
</dbReference>
<dbReference type="OrthoDB" id="8062037at2759"/>
<dbReference type="KEGG" id="xla:108707916"/>
<dbReference type="OMA" id="EDQDVKC"/>
<dbReference type="SMART" id="SM00184">
    <property type="entry name" value="RING"/>
    <property type="match status" value="1"/>
</dbReference>
<dbReference type="InterPro" id="IPR001841">
    <property type="entry name" value="Znf_RING"/>
</dbReference>
<dbReference type="Gene3D" id="3.30.40.10">
    <property type="entry name" value="Zinc/RING finger domain, C3HC4 (zinc finger)"/>
    <property type="match status" value="1"/>
</dbReference>
<evidence type="ECO:0000256" key="3">
    <source>
        <dbReference type="ARBA" id="ARBA00022833"/>
    </source>
</evidence>
<keyword evidence="1" id="KW-0479">Metal-binding</keyword>
<evidence type="ECO:0000256" key="1">
    <source>
        <dbReference type="ARBA" id="ARBA00022723"/>
    </source>
</evidence>
<dbReference type="GO" id="GO:0008270">
    <property type="term" value="F:zinc ion binding"/>
    <property type="evidence" value="ECO:0007669"/>
    <property type="project" value="UniProtKB-KW"/>
</dbReference>
<dbReference type="RefSeq" id="XP_018101505.1">
    <property type="nucleotide sequence ID" value="XM_018246016.2"/>
</dbReference>
<keyword evidence="2" id="KW-0863">Zinc-finger</keyword>
<dbReference type="InterPro" id="IPR029280">
    <property type="entry name" value="LNP1"/>
</dbReference>
<dbReference type="Pfam" id="PF15419">
    <property type="entry name" value="LNP1"/>
    <property type="match status" value="1"/>
</dbReference>
<feature type="compositionally biased region" description="Basic and acidic residues" evidence="4">
    <location>
        <begin position="24"/>
        <end position="34"/>
    </location>
</feature>
<dbReference type="PANTHER" id="PTHR35667">
    <property type="entry name" value="LEUKEMIA NUP98 FUSION PARTNER 1"/>
    <property type="match status" value="1"/>
</dbReference>
<dbReference type="SUPFAM" id="SSF57850">
    <property type="entry name" value="RING/U-box"/>
    <property type="match status" value="1"/>
</dbReference>
<dbReference type="STRING" id="8355.A0A1L8HCX0"/>
<evidence type="ECO:0000256" key="4">
    <source>
        <dbReference type="SAM" id="MobiDB-lite"/>
    </source>
</evidence>
<dbReference type="GeneID" id="108707916"/>
<evidence type="ECO:0000313" key="5">
    <source>
        <dbReference type="Proteomes" id="UP000186698"/>
    </source>
</evidence>
<proteinExistence type="predicted"/>
<keyword evidence="3" id="KW-0862">Zinc</keyword>
<sequence length="221" mass="25570">MEYEEDDDDIMFAKWMSSFWGHSGVEDADRDARNPRRRQSRALSERRASLPCPAQLSAMRATRFHSSTKAPSPVYLKGCKDIREDHDRNHNSHMKISKVSSIDGSLPDSKEQKKRSNSIQEFSETFEKQLRFKSTRSTSLGEHSVTRRNSSCRVKDEDEDPCVICHDDLHAGSIWQLHCMHRFHKECIGKWLCKKQTCPTCRVKVITSKSFFMSSARMKVP</sequence>
<keyword evidence="5" id="KW-1185">Reference proteome</keyword>
<feature type="region of interest" description="Disordered" evidence="4">
    <location>
        <begin position="23"/>
        <end position="51"/>
    </location>
</feature>
<protein>
    <submittedName>
        <fullName evidence="6">Leukemia NUP98 fusion partner 1</fullName>
    </submittedName>
</protein>
<dbReference type="PANTHER" id="PTHR35667:SF1">
    <property type="entry name" value="LEUKEMIA NUP98 FUSION PARTNER 1"/>
    <property type="match status" value="1"/>
</dbReference>
<evidence type="ECO:0000313" key="6">
    <source>
        <dbReference type="RefSeq" id="XP_018101505.1"/>
    </source>
</evidence>
<dbReference type="CTD" id="108707916"/>
<dbReference type="Bgee" id="108707916">
    <property type="expression patterns" value="Expressed in camera-type eye and 4 other cell types or tissues"/>
</dbReference>